<reference evidence="2 3" key="2">
    <citation type="submission" date="2007-04" db="EMBL/GenBank/DDBJ databases">
        <title>Draft genome sequence of Eubacterium ventriosum (ATCC 27560).</title>
        <authorList>
            <person name="Sudarsanam P."/>
            <person name="Ley R."/>
            <person name="Guruge J."/>
            <person name="Turnbaugh P.J."/>
            <person name="Mahowald M."/>
            <person name="Liep D."/>
            <person name="Gordon J."/>
        </authorList>
    </citation>
    <scope>NUCLEOTIDE SEQUENCE [LARGE SCALE GENOMIC DNA]</scope>
    <source>
        <strain evidence="2 3">ATCC 27560</strain>
    </source>
</reference>
<gene>
    <name evidence="2" type="ORF">EUBVEN_02528</name>
</gene>
<dbReference type="HOGENOM" id="CLU_3328089_0_0_9"/>
<keyword evidence="1" id="KW-0812">Transmembrane</keyword>
<name>A5Z9Y1_9FIRM</name>
<evidence type="ECO:0000313" key="2">
    <source>
        <dbReference type="EMBL" id="EDM49882.1"/>
    </source>
</evidence>
<accession>A5Z9Y1</accession>
<sequence length="38" mass="4362">MVKEYRDYWFHIKGFFIGDALALVVCAMAGLVIQFVLP</sequence>
<feature type="transmembrane region" description="Helical" evidence="1">
    <location>
        <begin position="12"/>
        <end position="37"/>
    </location>
</feature>
<reference evidence="2 3" key="1">
    <citation type="submission" date="2007-03" db="EMBL/GenBank/DDBJ databases">
        <authorList>
            <person name="Fulton L."/>
            <person name="Clifton S."/>
            <person name="Fulton B."/>
            <person name="Xu J."/>
            <person name="Minx P."/>
            <person name="Pepin K.H."/>
            <person name="Johnson M."/>
            <person name="Thiruvilangam P."/>
            <person name="Bhonagiri V."/>
            <person name="Nash W.E."/>
            <person name="Mardis E.R."/>
            <person name="Wilson R.K."/>
        </authorList>
    </citation>
    <scope>NUCLEOTIDE SEQUENCE [LARGE SCALE GENOMIC DNA]</scope>
    <source>
        <strain evidence="2 3">ATCC 27560</strain>
    </source>
</reference>
<keyword evidence="1" id="KW-0472">Membrane</keyword>
<keyword evidence="1" id="KW-1133">Transmembrane helix</keyword>
<dbReference type="AlphaFoldDB" id="A5Z9Y1"/>
<organism evidence="2 3">
    <name type="scientific">Eubacterium ventriosum ATCC 27560</name>
    <dbReference type="NCBI Taxonomy" id="411463"/>
    <lineage>
        <taxon>Bacteria</taxon>
        <taxon>Bacillati</taxon>
        <taxon>Bacillota</taxon>
        <taxon>Clostridia</taxon>
        <taxon>Eubacteriales</taxon>
        <taxon>Eubacteriaceae</taxon>
        <taxon>Eubacterium</taxon>
    </lineage>
</organism>
<evidence type="ECO:0000313" key="3">
    <source>
        <dbReference type="Proteomes" id="UP000006000"/>
    </source>
</evidence>
<proteinExistence type="predicted"/>
<comment type="caution">
    <text evidence="2">The sequence shown here is derived from an EMBL/GenBank/DDBJ whole genome shotgun (WGS) entry which is preliminary data.</text>
</comment>
<dbReference type="Proteomes" id="UP000006000">
    <property type="component" value="Unassembled WGS sequence"/>
</dbReference>
<evidence type="ECO:0000256" key="1">
    <source>
        <dbReference type="SAM" id="Phobius"/>
    </source>
</evidence>
<dbReference type="EMBL" id="AAVL02000038">
    <property type="protein sequence ID" value="EDM49882.1"/>
    <property type="molecule type" value="Genomic_DNA"/>
</dbReference>
<protein>
    <submittedName>
        <fullName evidence="2">Uncharacterized protein</fullName>
    </submittedName>
</protein>